<dbReference type="InterPro" id="IPR025877">
    <property type="entry name" value="MobA-like_NTP_Trfase"/>
</dbReference>
<evidence type="ECO:0000313" key="4">
    <source>
        <dbReference type="EMBL" id="ACU88245.1"/>
    </source>
</evidence>
<dbReference type="eggNOG" id="COG1213">
    <property type="taxonomic scope" value="Bacteria"/>
</dbReference>
<dbReference type="KEGG" id="dba:Dbac_0116"/>
<dbReference type="SUPFAM" id="SSF53448">
    <property type="entry name" value="Nucleotide-diphospho-sugar transferases"/>
    <property type="match status" value="1"/>
</dbReference>
<dbReference type="OrthoDB" id="9788272at2"/>
<organism evidence="4 5">
    <name type="scientific">Desulfomicrobium baculatum (strain DSM 4028 / VKM B-1378 / X)</name>
    <name type="common">Desulfovibrio baculatus</name>
    <dbReference type="NCBI Taxonomy" id="525897"/>
    <lineage>
        <taxon>Bacteria</taxon>
        <taxon>Pseudomonadati</taxon>
        <taxon>Thermodesulfobacteriota</taxon>
        <taxon>Desulfovibrionia</taxon>
        <taxon>Desulfovibrionales</taxon>
        <taxon>Desulfomicrobiaceae</taxon>
        <taxon>Desulfomicrobium</taxon>
    </lineage>
</organism>
<evidence type="ECO:0000256" key="2">
    <source>
        <dbReference type="ARBA" id="ARBA00022695"/>
    </source>
</evidence>
<evidence type="ECO:0000256" key="1">
    <source>
        <dbReference type="ARBA" id="ARBA00022679"/>
    </source>
</evidence>
<gene>
    <name evidence="4" type="ordered locus">Dbac_0116</name>
</gene>
<accession>C7LT21</accession>
<evidence type="ECO:0000259" key="3">
    <source>
        <dbReference type="Pfam" id="PF12804"/>
    </source>
</evidence>
<dbReference type="InterPro" id="IPR050065">
    <property type="entry name" value="GlmU-like"/>
</dbReference>
<keyword evidence="1" id="KW-0808">Transferase</keyword>
<keyword evidence="2" id="KW-0548">Nucleotidyltransferase</keyword>
<feature type="domain" description="MobA-like NTP transferase" evidence="3">
    <location>
        <begin position="3"/>
        <end position="123"/>
    </location>
</feature>
<dbReference type="AlphaFoldDB" id="C7LT21"/>
<dbReference type="CDD" id="cd02523">
    <property type="entry name" value="PC_cytidylyltransferase"/>
    <property type="match status" value="1"/>
</dbReference>
<dbReference type="InterPro" id="IPR029044">
    <property type="entry name" value="Nucleotide-diphossugar_trans"/>
</dbReference>
<dbReference type="STRING" id="525897.Dbac_0116"/>
<name>C7LT21_DESBD</name>
<dbReference type="Gene3D" id="3.90.550.10">
    <property type="entry name" value="Spore Coat Polysaccharide Biosynthesis Protein SpsA, Chain A"/>
    <property type="match status" value="1"/>
</dbReference>
<dbReference type="Pfam" id="PF12804">
    <property type="entry name" value="NTP_transf_3"/>
    <property type="match status" value="1"/>
</dbReference>
<dbReference type="GO" id="GO:0016779">
    <property type="term" value="F:nucleotidyltransferase activity"/>
    <property type="evidence" value="ECO:0007669"/>
    <property type="project" value="UniProtKB-KW"/>
</dbReference>
<proteinExistence type="predicted"/>
<dbReference type="HOGENOM" id="CLU_029499_5_0_7"/>
<keyword evidence="5" id="KW-1185">Reference proteome</keyword>
<dbReference type="Proteomes" id="UP000002216">
    <property type="component" value="Chromosome"/>
</dbReference>
<evidence type="ECO:0000313" key="5">
    <source>
        <dbReference type="Proteomes" id="UP000002216"/>
    </source>
</evidence>
<sequence length="223" mass="25143">MKAVILAAGVGSRLGRPFPKCLSMLPTGERILGRQIRIFRQFGINEIFVVVGFKKNLIMEEFPDVYYRYNPIYYITNTSKSLCCALEFLDDDVIWCNGDVVFDEGVIREMAAHAGNAVAVDRKKCGEEEVKYRADQNGLILEISKKVAAPEGEAVGVNRIQKNDIPVFLQALARCKEQDYFEMGVEMLIKQGVDFSAVDISAYRCIEVDFEEDLKQALSMFAE</sequence>
<dbReference type="EMBL" id="CP001629">
    <property type="protein sequence ID" value="ACU88245.1"/>
    <property type="molecule type" value="Genomic_DNA"/>
</dbReference>
<protein>
    <submittedName>
        <fullName evidence="4">UDP-N-acetylglucosamine pyrophosphorylase related protein</fullName>
    </submittedName>
</protein>
<reference evidence="4 5" key="1">
    <citation type="journal article" date="2009" name="Stand. Genomic Sci.">
        <title>Complete genome sequence of Desulfomicrobium baculatum type strain (X).</title>
        <authorList>
            <person name="Copeland A."/>
            <person name="Spring S."/>
            <person name="Goker M."/>
            <person name="Schneider S."/>
            <person name="Lapidus A."/>
            <person name="Del Rio T.G."/>
            <person name="Tice H."/>
            <person name="Cheng J.F."/>
            <person name="Chen F."/>
            <person name="Nolan M."/>
            <person name="Bruce D."/>
            <person name="Goodwin L."/>
            <person name="Pitluck S."/>
            <person name="Ivanova N."/>
            <person name="Mavrommatis K."/>
            <person name="Ovchinnikova G."/>
            <person name="Pati A."/>
            <person name="Chen A."/>
            <person name="Palaniappan K."/>
            <person name="Land M."/>
            <person name="Hauser L."/>
            <person name="Chang Y.J."/>
            <person name="Jeffries C.C."/>
            <person name="Meincke L."/>
            <person name="Sims D."/>
            <person name="Brettin T."/>
            <person name="Detter J.C."/>
            <person name="Han C."/>
            <person name="Chain P."/>
            <person name="Bristow J."/>
            <person name="Eisen J.A."/>
            <person name="Markowitz V."/>
            <person name="Hugenholtz P."/>
            <person name="Kyrpides N.C."/>
            <person name="Klenk H.P."/>
            <person name="Lucas S."/>
        </authorList>
    </citation>
    <scope>NUCLEOTIDE SEQUENCE [LARGE SCALE GENOMIC DNA]</scope>
    <source>
        <strain evidence="5">DSM 4028 / VKM B-1378 / X</strain>
    </source>
</reference>
<dbReference type="PANTHER" id="PTHR43584:SF8">
    <property type="entry name" value="N-ACETYLMURAMATE ALPHA-1-PHOSPHATE URIDYLYLTRANSFERASE"/>
    <property type="match status" value="1"/>
</dbReference>
<dbReference type="PANTHER" id="PTHR43584">
    <property type="entry name" value="NUCLEOTIDYL TRANSFERASE"/>
    <property type="match status" value="1"/>
</dbReference>
<dbReference type="RefSeq" id="WP_012805330.1">
    <property type="nucleotide sequence ID" value="NC_013173.1"/>
</dbReference>